<dbReference type="AlphaFoldDB" id="A0AAJ7E2V4"/>
<evidence type="ECO:0000313" key="6">
    <source>
        <dbReference type="RefSeq" id="XP_011505808.1"/>
    </source>
</evidence>
<accession>A0AAJ7E2V4</accession>
<dbReference type="SUPFAM" id="SSF47473">
    <property type="entry name" value="EF-hand"/>
    <property type="match status" value="1"/>
</dbReference>
<dbReference type="RefSeq" id="XP_011505808.1">
    <property type="nucleotide sequence ID" value="XM_011507506.1"/>
</dbReference>
<dbReference type="InterPro" id="IPR018247">
    <property type="entry name" value="EF_Hand_1_Ca_BS"/>
</dbReference>
<proteinExistence type="predicted"/>
<evidence type="ECO:0000256" key="1">
    <source>
        <dbReference type="ARBA" id="ARBA00022729"/>
    </source>
</evidence>
<gene>
    <name evidence="6" type="primary">LOC105368494</name>
</gene>
<dbReference type="KEGG" id="csol:105368494"/>
<sequence length="163" mass="19197">MLVLLLIVFVLNVASSFRGPHHPRSSISHHHYTPQGHVKLTQDEELLHDTMHIKEDLGALGNQIDISKMSEQELEFHYFRLHDIDNNTKLDGLEMLHAIRHTLHDNDEDANEYYLDDDDLYWIVELIDKVLEEDDLDNDGYLGYVEFVHSRKRDQHSNSKNIW</sequence>
<reference evidence="6" key="1">
    <citation type="submission" date="2025-08" db="UniProtKB">
        <authorList>
            <consortium name="RefSeq"/>
        </authorList>
    </citation>
    <scope>IDENTIFICATION</scope>
</reference>
<keyword evidence="1 4" id="KW-0732">Signal</keyword>
<feature type="chain" id="PRO_5042469138" evidence="4">
    <location>
        <begin position="17"/>
        <end position="163"/>
    </location>
</feature>
<dbReference type="InterPro" id="IPR052110">
    <property type="entry name" value="MCFD2-like"/>
</dbReference>
<dbReference type="PANTHER" id="PTHR23104">
    <property type="entry name" value="MULTIPLE COAGULATION FACTOR DEFICIENCY PROTEIN 2 NEURAL STEM CELL DERIVED NEURONAL SURVIVAL PROTEIN"/>
    <property type="match status" value="1"/>
</dbReference>
<evidence type="ECO:0000256" key="4">
    <source>
        <dbReference type="SAM" id="SignalP"/>
    </source>
</evidence>
<keyword evidence="2" id="KW-0677">Repeat</keyword>
<dbReference type="Gene3D" id="1.10.238.10">
    <property type="entry name" value="EF-hand"/>
    <property type="match status" value="1"/>
</dbReference>
<dbReference type="GeneID" id="105368494"/>
<dbReference type="Proteomes" id="UP000695007">
    <property type="component" value="Unplaced"/>
</dbReference>
<organism evidence="5 6">
    <name type="scientific">Ceratosolen solmsi marchali</name>
    <dbReference type="NCBI Taxonomy" id="326594"/>
    <lineage>
        <taxon>Eukaryota</taxon>
        <taxon>Metazoa</taxon>
        <taxon>Ecdysozoa</taxon>
        <taxon>Arthropoda</taxon>
        <taxon>Hexapoda</taxon>
        <taxon>Insecta</taxon>
        <taxon>Pterygota</taxon>
        <taxon>Neoptera</taxon>
        <taxon>Endopterygota</taxon>
        <taxon>Hymenoptera</taxon>
        <taxon>Apocrita</taxon>
        <taxon>Proctotrupomorpha</taxon>
        <taxon>Chalcidoidea</taxon>
        <taxon>Agaonidae</taxon>
        <taxon>Agaoninae</taxon>
        <taxon>Ceratosolen</taxon>
    </lineage>
</organism>
<keyword evidence="3" id="KW-0106">Calcium</keyword>
<evidence type="ECO:0000256" key="2">
    <source>
        <dbReference type="ARBA" id="ARBA00022737"/>
    </source>
</evidence>
<dbReference type="InterPro" id="IPR011992">
    <property type="entry name" value="EF-hand-dom_pair"/>
</dbReference>
<name>A0AAJ7E2V4_9HYME</name>
<dbReference type="PANTHER" id="PTHR23104:SF1">
    <property type="entry name" value="EF-HAND DOMAIN-CONTAINING PROTEIN"/>
    <property type="match status" value="1"/>
</dbReference>
<evidence type="ECO:0000256" key="3">
    <source>
        <dbReference type="ARBA" id="ARBA00022837"/>
    </source>
</evidence>
<keyword evidence="5" id="KW-1185">Reference proteome</keyword>
<dbReference type="PROSITE" id="PS00018">
    <property type="entry name" value="EF_HAND_1"/>
    <property type="match status" value="1"/>
</dbReference>
<feature type="signal peptide" evidence="4">
    <location>
        <begin position="1"/>
        <end position="16"/>
    </location>
</feature>
<protein>
    <submittedName>
        <fullName evidence="6">Multiple coagulation factor deficiency protein 2 homolog</fullName>
    </submittedName>
</protein>
<evidence type="ECO:0000313" key="5">
    <source>
        <dbReference type="Proteomes" id="UP000695007"/>
    </source>
</evidence>